<evidence type="ECO:0000313" key="8">
    <source>
        <dbReference type="Proteomes" id="UP001500755"/>
    </source>
</evidence>
<evidence type="ECO:0000259" key="6">
    <source>
        <dbReference type="PROSITE" id="PS50893"/>
    </source>
</evidence>
<proteinExistence type="predicted"/>
<sequence length="229" mass="24649">MATVTLTDVGHRYPSTVTPSIEGVNLHVKDGEFFVLLGPSGSGKSTLLRMIHGLERPTSGTIHIGGRDVTAVLPSERDVSIAFESYALYPHMDVAENMGFALRLAGIAPDRIAERVQSAAARLGLEDVLGAKPEELDGLQRQKVALARALVRDPQVLVMDEPLVNLPAEARVDVRDRIKSLQSGLGITTLYATTDVDDARAVADRIAVVADGRIERVYEAAEFPELTAV</sequence>
<keyword evidence="1" id="KW-1003">Cell membrane</keyword>
<feature type="domain" description="ABC transporter" evidence="6">
    <location>
        <begin position="4"/>
        <end position="229"/>
    </location>
</feature>
<dbReference type="SMART" id="SM00382">
    <property type="entry name" value="AAA"/>
    <property type="match status" value="1"/>
</dbReference>
<dbReference type="Proteomes" id="UP001500755">
    <property type="component" value="Unassembled WGS sequence"/>
</dbReference>
<gene>
    <name evidence="7" type="ORF">GCM10009755_04500</name>
</gene>
<evidence type="ECO:0000256" key="5">
    <source>
        <dbReference type="ARBA" id="ARBA00023136"/>
    </source>
</evidence>
<evidence type="ECO:0000256" key="3">
    <source>
        <dbReference type="ARBA" id="ARBA00022840"/>
    </source>
</evidence>
<dbReference type="InterPro" id="IPR027417">
    <property type="entry name" value="P-loop_NTPase"/>
</dbReference>
<dbReference type="RefSeq" id="WP_344306592.1">
    <property type="nucleotide sequence ID" value="NZ_BAAANO010000005.1"/>
</dbReference>
<keyword evidence="3" id="KW-0067">ATP-binding</keyword>
<keyword evidence="4" id="KW-1278">Translocase</keyword>
<dbReference type="Gene3D" id="3.40.50.300">
    <property type="entry name" value="P-loop containing nucleotide triphosphate hydrolases"/>
    <property type="match status" value="1"/>
</dbReference>
<dbReference type="PANTHER" id="PTHR43875:SF15">
    <property type="entry name" value="TREHALOSE IMPORT ATP-BINDING PROTEIN SUGC"/>
    <property type="match status" value="1"/>
</dbReference>
<organism evidence="7 8">
    <name type="scientific">Brevibacterium samyangense</name>
    <dbReference type="NCBI Taxonomy" id="366888"/>
    <lineage>
        <taxon>Bacteria</taxon>
        <taxon>Bacillati</taxon>
        <taxon>Actinomycetota</taxon>
        <taxon>Actinomycetes</taxon>
        <taxon>Micrococcales</taxon>
        <taxon>Brevibacteriaceae</taxon>
        <taxon>Brevibacterium</taxon>
    </lineage>
</organism>
<dbReference type="InterPro" id="IPR047641">
    <property type="entry name" value="ABC_transpr_MalK/UgpC-like"/>
</dbReference>
<keyword evidence="5" id="KW-0472">Membrane</keyword>
<keyword evidence="2" id="KW-0547">Nucleotide-binding</keyword>
<dbReference type="PANTHER" id="PTHR43875">
    <property type="entry name" value="MALTODEXTRIN IMPORT ATP-BINDING PROTEIN MSMX"/>
    <property type="match status" value="1"/>
</dbReference>
<dbReference type="InterPro" id="IPR003593">
    <property type="entry name" value="AAA+_ATPase"/>
</dbReference>
<reference evidence="8" key="1">
    <citation type="journal article" date="2019" name="Int. J. Syst. Evol. Microbiol.">
        <title>The Global Catalogue of Microorganisms (GCM) 10K type strain sequencing project: providing services to taxonomists for standard genome sequencing and annotation.</title>
        <authorList>
            <consortium name="The Broad Institute Genomics Platform"/>
            <consortium name="The Broad Institute Genome Sequencing Center for Infectious Disease"/>
            <person name="Wu L."/>
            <person name="Ma J."/>
        </authorList>
    </citation>
    <scope>NUCLEOTIDE SEQUENCE [LARGE SCALE GENOMIC DNA]</scope>
    <source>
        <strain evidence="8">JCM 14546</strain>
    </source>
</reference>
<evidence type="ECO:0000256" key="4">
    <source>
        <dbReference type="ARBA" id="ARBA00022967"/>
    </source>
</evidence>
<evidence type="ECO:0000256" key="2">
    <source>
        <dbReference type="ARBA" id="ARBA00022741"/>
    </source>
</evidence>
<keyword evidence="8" id="KW-1185">Reference proteome</keyword>
<comment type="caution">
    <text evidence="7">The sequence shown here is derived from an EMBL/GenBank/DDBJ whole genome shotgun (WGS) entry which is preliminary data.</text>
</comment>
<dbReference type="SUPFAM" id="SSF52540">
    <property type="entry name" value="P-loop containing nucleoside triphosphate hydrolases"/>
    <property type="match status" value="1"/>
</dbReference>
<dbReference type="EMBL" id="BAAANO010000005">
    <property type="protein sequence ID" value="GAA1999914.1"/>
    <property type="molecule type" value="Genomic_DNA"/>
</dbReference>
<dbReference type="InterPro" id="IPR003439">
    <property type="entry name" value="ABC_transporter-like_ATP-bd"/>
</dbReference>
<protein>
    <recommendedName>
        <fullName evidence="6">ABC transporter domain-containing protein</fullName>
    </recommendedName>
</protein>
<dbReference type="PROSITE" id="PS50893">
    <property type="entry name" value="ABC_TRANSPORTER_2"/>
    <property type="match status" value="1"/>
</dbReference>
<evidence type="ECO:0000313" key="7">
    <source>
        <dbReference type="EMBL" id="GAA1999914.1"/>
    </source>
</evidence>
<accession>A0ABP5EJ43</accession>
<dbReference type="Pfam" id="PF00005">
    <property type="entry name" value="ABC_tran"/>
    <property type="match status" value="1"/>
</dbReference>
<name>A0ABP5EJ43_9MICO</name>
<evidence type="ECO:0000256" key="1">
    <source>
        <dbReference type="ARBA" id="ARBA00022475"/>
    </source>
</evidence>